<keyword evidence="5 7" id="KW-0687">Ribonucleoprotein</keyword>
<reference evidence="9" key="2">
    <citation type="journal article" date="2021" name="PeerJ">
        <title>Extensive microbial diversity within the chicken gut microbiome revealed by metagenomics and culture.</title>
        <authorList>
            <person name="Gilroy R."/>
            <person name="Ravi A."/>
            <person name="Getino M."/>
            <person name="Pursley I."/>
            <person name="Horton D.L."/>
            <person name="Alikhan N.F."/>
            <person name="Baker D."/>
            <person name="Gharbi K."/>
            <person name="Hall N."/>
            <person name="Watson M."/>
            <person name="Adriaenssens E.M."/>
            <person name="Foster-Nyarko E."/>
            <person name="Jarju S."/>
            <person name="Secka A."/>
            <person name="Antonio M."/>
            <person name="Oren A."/>
            <person name="Chaudhuri R.R."/>
            <person name="La Ragione R."/>
            <person name="Hildebrand F."/>
            <person name="Pallen M.J."/>
        </authorList>
    </citation>
    <scope>NUCLEOTIDE SEQUENCE</scope>
    <source>
        <strain evidence="9">14508</strain>
    </source>
</reference>
<dbReference type="EMBL" id="DVKI01000073">
    <property type="protein sequence ID" value="HIT17193.1"/>
    <property type="molecule type" value="Genomic_DNA"/>
</dbReference>
<keyword evidence="2 7" id="KW-0699">rRNA-binding</keyword>
<gene>
    <name evidence="7 9" type="primary">rplI</name>
    <name evidence="9" type="ORF">IAD04_02285</name>
</gene>
<dbReference type="InterPro" id="IPR000244">
    <property type="entry name" value="Ribosomal_bL9"/>
</dbReference>
<dbReference type="Gene3D" id="3.10.430.100">
    <property type="entry name" value="Ribosomal protein L9, C-terminal domain"/>
    <property type="match status" value="1"/>
</dbReference>
<evidence type="ECO:0000256" key="1">
    <source>
        <dbReference type="ARBA" id="ARBA00010605"/>
    </source>
</evidence>
<dbReference type="Pfam" id="PF01281">
    <property type="entry name" value="Ribosomal_L9_N"/>
    <property type="match status" value="1"/>
</dbReference>
<evidence type="ECO:0000256" key="5">
    <source>
        <dbReference type="ARBA" id="ARBA00023274"/>
    </source>
</evidence>
<reference evidence="9" key="1">
    <citation type="submission" date="2020-10" db="EMBL/GenBank/DDBJ databases">
        <authorList>
            <person name="Gilroy R."/>
        </authorList>
    </citation>
    <scope>NUCLEOTIDE SEQUENCE</scope>
    <source>
        <strain evidence="9">14508</strain>
    </source>
</reference>
<dbReference type="Pfam" id="PF03948">
    <property type="entry name" value="Ribosomal_L9_C"/>
    <property type="match status" value="1"/>
</dbReference>
<dbReference type="GO" id="GO:1990904">
    <property type="term" value="C:ribonucleoprotein complex"/>
    <property type="evidence" value="ECO:0007669"/>
    <property type="project" value="UniProtKB-KW"/>
</dbReference>
<dbReference type="GO" id="GO:0019843">
    <property type="term" value="F:rRNA binding"/>
    <property type="evidence" value="ECO:0007669"/>
    <property type="project" value="UniProtKB-UniRule"/>
</dbReference>
<comment type="similarity">
    <text evidence="1 7">Belongs to the bacterial ribosomal protein bL9 family.</text>
</comment>
<keyword evidence="4 7" id="KW-0689">Ribosomal protein</keyword>
<organism evidence="9 10">
    <name type="scientific">Candidatus Caccosoma faecigallinarum</name>
    <dbReference type="NCBI Taxonomy" id="2840720"/>
    <lineage>
        <taxon>Bacteria</taxon>
        <taxon>Bacillati</taxon>
        <taxon>Bacillota</taxon>
        <taxon>Bacillota incertae sedis</taxon>
        <taxon>Candidatus Caccosoma</taxon>
    </lineage>
</organism>
<evidence type="ECO:0000256" key="4">
    <source>
        <dbReference type="ARBA" id="ARBA00022980"/>
    </source>
</evidence>
<evidence type="ECO:0000259" key="8">
    <source>
        <dbReference type="PROSITE" id="PS00651"/>
    </source>
</evidence>
<feature type="domain" description="Ribosomal protein L9" evidence="8">
    <location>
        <begin position="13"/>
        <end position="40"/>
    </location>
</feature>
<dbReference type="InterPro" id="IPR020070">
    <property type="entry name" value="Ribosomal_bL9_N"/>
</dbReference>
<dbReference type="AlphaFoldDB" id="A0A9D1G9G1"/>
<evidence type="ECO:0000256" key="6">
    <source>
        <dbReference type="ARBA" id="ARBA00035292"/>
    </source>
</evidence>
<dbReference type="PROSITE" id="PS00651">
    <property type="entry name" value="RIBOSOMAL_L9"/>
    <property type="match status" value="1"/>
</dbReference>
<keyword evidence="3 7" id="KW-0694">RNA-binding</keyword>
<evidence type="ECO:0000256" key="7">
    <source>
        <dbReference type="HAMAP-Rule" id="MF_00503"/>
    </source>
</evidence>
<dbReference type="InterPro" id="IPR036935">
    <property type="entry name" value="Ribosomal_bL9_N_sf"/>
</dbReference>
<evidence type="ECO:0000256" key="3">
    <source>
        <dbReference type="ARBA" id="ARBA00022884"/>
    </source>
</evidence>
<comment type="function">
    <text evidence="7">Binds to the 23S rRNA.</text>
</comment>
<evidence type="ECO:0000313" key="10">
    <source>
        <dbReference type="Proteomes" id="UP000886893"/>
    </source>
</evidence>
<evidence type="ECO:0000313" key="9">
    <source>
        <dbReference type="EMBL" id="HIT17193.1"/>
    </source>
</evidence>
<dbReference type="SUPFAM" id="SSF55658">
    <property type="entry name" value="L9 N-domain-like"/>
    <property type="match status" value="1"/>
</dbReference>
<dbReference type="InterPro" id="IPR020069">
    <property type="entry name" value="Ribosomal_bL9_C"/>
</dbReference>
<dbReference type="InterPro" id="IPR036791">
    <property type="entry name" value="Ribosomal_bL9_C_sf"/>
</dbReference>
<evidence type="ECO:0000256" key="2">
    <source>
        <dbReference type="ARBA" id="ARBA00022730"/>
    </source>
</evidence>
<dbReference type="HAMAP" id="MF_00503">
    <property type="entry name" value="Ribosomal_bL9"/>
    <property type="match status" value="1"/>
</dbReference>
<protein>
    <recommendedName>
        <fullName evidence="6 7">Large ribosomal subunit protein bL9</fullName>
    </recommendedName>
</protein>
<dbReference type="GO" id="GO:0005840">
    <property type="term" value="C:ribosome"/>
    <property type="evidence" value="ECO:0007669"/>
    <property type="project" value="UniProtKB-KW"/>
</dbReference>
<dbReference type="GO" id="GO:0003735">
    <property type="term" value="F:structural constituent of ribosome"/>
    <property type="evidence" value="ECO:0007669"/>
    <property type="project" value="InterPro"/>
</dbReference>
<dbReference type="SUPFAM" id="SSF55653">
    <property type="entry name" value="Ribosomal protein L9 C-domain"/>
    <property type="match status" value="1"/>
</dbReference>
<dbReference type="InterPro" id="IPR020594">
    <property type="entry name" value="Ribosomal_bL9_bac/chp"/>
</dbReference>
<dbReference type="Gene3D" id="3.40.5.10">
    <property type="entry name" value="Ribosomal protein L9, N-terminal domain"/>
    <property type="match status" value="1"/>
</dbReference>
<sequence length="150" mass="17186">MKVILLQDVKNVGKKNEVIEVSDGYANNFLIKKGLAVAQTKGTLNELNKLKEEERKRDIQNREQAMQLKEKLKNIHLLFEEPAGKEGKLHHAITAKMIEEQLKNQYGIVIDKKNIKNFVPLKAVGEAIFEVVLYKDITAKIEIEVIEKHN</sequence>
<dbReference type="NCBIfam" id="TIGR00158">
    <property type="entry name" value="L9"/>
    <property type="match status" value="1"/>
</dbReference>
<dbReference type="GO" id="GO:0006412">
    <property type="term" value="P:translation"/>
    <property type="evidence" value="ECO:0007669"/>
    <property type="project" value="UniProtKB-UniRule"/>
</dbReference>
<dbReference type="InterPro" id="IPR009027">
    <property type="entry name" value="Ribosomal_bL9/RNase_H1_N"/>
</dbReference>
<dbReference type="PANTHER" id="PTHR21368">
    <property type="entry name" value="50S RIBOSOMAL PROTEIN L9"/>
    <property type="match status" value="1"/>
</dbReference>
<name>A0A9D1G9G1_9FIRM</name>
<comment type="caution">
    <text evidence="9">The sequence shown here is derived from an EMBL/GenBank/DDBJ whole genome shotgun (WGS) entry which is preliminary data.</text>
</comment>
<proteinExistence type="inferred from homology"/>
<accession>A0A9D1G9G1</accession>
<dbReference type="Proteomes" id="UP000886893">
    <property type="component" value="Unassembled WGS sequence"/>
</dbReference>